<reference evidence="2 3" key="1">
    <citation type="submission" date="2018-11" db="EMBL/GenBank/DDBJ databases">
        <authorList>
            <consortium name="Pathogen Informatics"/>
        </authorList>
    </citation>
    <scope>NUCLEOTIDE SEQUENCE [LARGE SCALE GENOMIC DNA]</scope>
</reference>
<dbReference type="PANTHER" id="PTHR10504">
    <property type="entry name" value="BACTERICIDAL PERMEABILITY-INCREASING BPI PROTEIN-RELATED"/>
    <property type="match status" value="1"/>
</dbReference>
<dbReference type="InterPro" id="IPR017943">
    <property type="entry name" value="Bactericidal_perm-incr_a/b_dom"/>
</dbReference>
<evidence type="ECO:0000259" key="1">
    <source>
        <dbReference type="SMART" id="SM00329"/>
    </source>
</evidence>
<dbReference type="GO" id="GO:0005615">
    <property type="term" value="C:extracellular space"/>
    <property type="evidence" value="ECO:0007669"/>
    <property type="project" value="TreeGrafter"/>
</dbReference>
<dbReference type="GO" id="GO:0008289">
    <property type="term" value="F:lipid binding"/>
    <property type="evidence" value="ECO:0007669"/>
    <property type="project" value="InterPro"/>
</dbReference>
<sequence>MIKLFQDEEFEDDNETLIFRLLHLSQRRQRFRLHHFQQRSKRQVAENGNGDMGAGLGDLSGLGICLGDIMPAVKDKYPNRTLSLFIHTARAPSITIHRNAVASIQLNLALFVDIYLDKTNTRVGTITVSIVTDLMVQITGNRVTGNASLPILMLMDRDKTLGLEQDALDTLASLAKDMFLKALNERISKGFELPLPTAAATNLPINITNPQIQLLERAVYIGSDFIVAPSTLQLLSLSPQ</sequence>
<dbReference type="Pfam" id="PF02886">
    <property type="entry name" value="LBP_BPI_CETP_C"/>
    <property type="match status" value="1"/>
</dbReference>
<dbReference type="InterPro" id="IPR001124">
    <property type="entry name" value="Lipid-bd_serum_glycop_C"/>
</dbReference>
<keyword evidence="3" id="KW-1185">Reference proteome</keyword>
<dbReference type="EMBL" id="UZAJ01005061">
    <property type="protein sequence ID" value="VDO44074.1"/>
    <property type="molecule type" value="Genomic_DNA"/>
</dbReference>
<evidence type="ECO:0000313" key="3">
    <source>
        <dbReference type="Proteomes" id="UP000267606"/>
    </source>
</evidence>
<organism evidence="2 3">
    <name type="scientific">Onchocerca flexuosa</name>
    <dbReference type="NCBI Taxonomy" id="387005"/>
    <lineage>
        <taxon>Eukaryota</taxon>
        <taxon>Metazoa</taxon>
        <taxon>Ecdysozoa</taxon>
        <taxon>Nematoda</taxon>
        <taxon>Chromadorea</taxon>
        <taxon>Rhabditida</taxon>
        <taxon>Spirurina</taxon>
        <taxon>Spiruromorpha</taxon>
        <taxon>Filarioidea</taxon>
        <taxon>Onchocercidae</taxon>
        <taxon>Onchocerca</taxon>
    </lineage>
</organism>
<feature type="domain" description="Lipid-binding serum glycoprotein C-terminal" evidence="1">
    <location>
        <begin position="11"/>
        <end position="223"/>
    </location>
</feature>
<dbReference type="PANTHER" id="PTHR10504:SF144">
    <property type="entry name" value="BPI1 DOMAIN-CONTAINING PROTEIN"/>
    <property type="match status" value="1"/>
</dbReference>
<dbReference type="Gene3D" id="3.15.20.10">
    <property type="entry name" value="Bactericidal permeability-increasing protein, domain 2"/>
    <property type="match status" value="1"/>
</dbReference>
<evidence type="ECO:0000313" key="2">
    <source>
        <dbReference type="EMBL" id="VDO44074.1"/>
    </source>
</evidence>
<dbReference type="Proteomes" id="UP000267606">
    <property type="component" value="Unassembled WGS sequence"/>
</dbReference>
<dbReference type="AlphaFoldDB" id="A0A3P7W9S6"/>
<dbReference type="SMART" id="SM00329">
    <property type="entry name" value="BPI2"/>
    <property type="match status" value="1"/>
</dbReference>
<name>A0A3P7W9S6_9BILA</name>
<accession>A0A3P7W9S6</accession>
<dbReference type="InterPro" id="IPR032942">
    <property type="entry name" value="BPI/LBP/Plunc"/>
</dbReference>
<protein>
    <recommendedName>
        <fullName evidence="1">Lipid-binding serum glycoprotein C-terminal domain-containing protein</fullName>
    </recommendedName>
</protein>
<dbReference type="SUPFAM" id="SSF55394">
    <property type="entry name" value="Bactericidal permeability-increasing protein, BPI"/>
    <property type="match status" value="1"/>
</dbReference>
<gene>
    <name evidence="2" type="ORF">OFLC_LOCUS5714</name>
</gene>
<proteinExistence type="predicted"/>